<accession>A0A2T4KFQ0</accession>
<keyword evidence="1 3" id="KW-0474">Menaquinone biosynthesis</keyword>
<evidence type="ECO:0000313" key="6">
    <source>
        <dbReference type="Proteomes" id="UP000242547"/>
    </source>
</evidence>
<evidence type="ECO:0000259" key="4">
    <source>
        <dbReference type="Pfam" id="PF00561"/>
    </source>
</evidence>
<sequence length="267" mass="30689">MLHYNFHQSNQDATQLLILLHGFISDSRTYNNHLEALLKETNVLTIDLPGHGQDTTSMDITWDFPFLTKEIDEVLALYKEYQLNLLGYSMGGRIALYYALHGEHKLQHIILESTSPGIAKEEERVKRQQVDAARGKVLDIAGLEIFVNDWEKLPLFYTQYDLDKDKKKAIREMRMSQQPHKLAKALREYGTGHMPSLWNEIQDIQVPCLILAGELDKKFVKTAQAMAKEISNSHVHIFSEVGHTIHVEDEAEFDTIVVGFLKEEQNE</sequence>
<dbReference type="NCBIfam" id="TIGR03695">
    <property type="entry name" value="menH_SHCHC"/>
    <property type="match status" value="1"/>
</dbReference>
<protein>
    <recommendedName>
        <fullName evidence="3">Putative 2-succinyl-6-hydroxy-2,4-cyclohexadiene-1-carboxylate synthase</fullName>
        <shortName evidence="3">SHCHC synthase</shortName>
        <ecNumber evidence="3">4.2.99.20</ecNumber>
    </recommendedName>
</protein>
<comment type="similarity">
    <text evidence="3">Belongs to the AB hydrolase superfamily. MenH family.</text>
</comment>
<comment type="pathway">
    <text evidence="3">Quinol/quinone metabolism; 1,4-dihydroxy-2-naphthoate biosynthesis; 1,4-dihydroxy-2-naphthoate from chorismate: step 3/7.</text>
</comment>
<comment type="catalytic activity">
    <reaction evidence="3">
        <text>5-enolpyruvoyl-6-hydroxy-2-succinyl-cyclohex-3-ene-1-carboxylate = (1R,6R)-6-hydroxy-2-succinyl-cyclohexa-2,4-diene-1-carboxylate + pyruvate</text>
        <dbReference type="Rhea" id="RHEA:25597"/>
        <dbReference type="ChEBI" id="CHEBI:15361"/>
        <dbReference type="ChEBI" id="CHEBI:58689"/>
        <dbReference type="ChEBI" id="CHEBI:58818"/>
        <dbReference type="EC" id="4.2.99.20"/>
    </reaction>
</comment>
<gene>
    <name evidence="3 5" type="primary">menH</name>
    <name evidence="5" type="ORF">BUY44_09705</name>
</gene>
<dbReference type="PANTHER" id="PTHR42916">
    <property type="entry name" value="2-SUCCINYL-5-ENOLPYRUVYL-6-HYDROXY-3-CYCLOHEXENE-1-CARBOXYLATE SYNTHASE"/>
    <property type="match status" value="1"/>
</dbReference>
<evidence type="ECO:0000256" key="1">
    <source>
        <dbReference type="ARBA" id="ARBA00022428"/>
    </source>
</evidence>
<feature type="domain" description="AB hydrolase-1" evidence="4">
    <location>
        <begin position="16"/>
        <end position="249"/>
    </location>
</feature>
<comment type="caution">
    <text evidence="5">The sequence shown here is derived from an EMBL/GenBank/DDBJ whole genome shotgun (WGS) entry which is preliminary data.</text>
</comment>
<comment type="subunit">
    <text evidence="3">Monomer.</text>
</comment>
<dbReference type="UniPathway" id="UPA00079"/>
<name>A0A2T4KFQ0_9STAP</name>
<dbReference type="RefSeq" id="WP_107506324.1">
    <property type="nucleotide sequence ID" value="NZ_CP130489.1"/>
</dbReference>
<proteinExistence type="inferred from homology"/>
<evidence type="ECO:0000256" key="2">
    <source>
        <dbReference type="ARBA" id="ARBA00023239"/>
    </source>
</evidence>
<dbReference type="InterPro" id="IPR029058">
    <property type="entry name" value="AB_hydrolase_fold"/>
</dbReference>
<dbReference type="InterPro" id="IPR000073">
    <property type="entry name" value="AB_hydrolase_1"/>
</dbReference>
<dbReference type="PANTHER" id="PTHR42916:SF1">
    <property type="entry name" value="PROTEIN PHYLLO, CHLOROPLASTIC"/>
    <property type="match status" value="1"/>
</dbReference>
<evidence type="ECO:0000256" key="3">
    <source>
        <dbReference type="HAMAP-Rule" id="MF_01660"/>
    </source>
</evidence>
<dbReference type="GO" id="GO:0070205">
    <property type="term" value="F:2-succinyl-6-hydroxy-2,4-cyclohexadiene-1-carboxylate synthase activity"/>
    <property type="evidence" value="ECO:0007669"/>
    <property type="project" value="UniProtKB-UniRule"/>
</dbReference>
<dbReference type="InterPro" id="IPR022485">
    <property type="entry name" value="SHCHC_synthase_MenH"/>
</dbReference>
<dbReference type="SUPFAM" id="SSF53474">
    <property type="entry name" value="alpha/beta-Hydrolases"/>
    <property type="match status" value="1"/>
</dbReference>
<comment type="function">
    <text evidence="3">Catalyzes a proton abstraction reaction that results in 2,5-elimination of pyruvate from 2-succinyl-5-enolpyruvyl-6-hydroxy-3-cyclohexene-1-carboxylate (SEPHCHC) and the formation of 2-succinyl-6-hydroxy-2,4-cyclohexadiene-1-carboxylate (SHCHC).</text>
</comment>
<dbReference type="Gene3D" id="3.40.50.1820">
    <property type="entry name" value="alpha/beta hydrolase"/>
    <property type="match status" value="1"/>
</dbReference>
<evidence type="ECO:0000313" key="5">
    <source>
        <dbReference type="EMBL" id="PTE71384.1"/>
    </source>
</evidence>
<dbReference type="Proteomes" id="UP000242547">
    <property type="component" value="Unassembled WGS sequence"/>
</dbReference>
<dbReference type="GO" id="GO:0009234">
    <property type="term" value="P:menaquinone biosynthetic process"/>
    <property type="evidence" value="ECO:0007669"/>
    <property type="project" value="UniProtKB-UniRule"/>
</dbReference>
<dbReference type="EMBL" id="PYZL01000079">
    <property type="protein sequence ID" value="PTE71384.1"/>
    <property type="molecule type" value="Genomic_DNA"/>
</dbReference>
<reference evidence="5 6" key="1">
    <citation type="journal article" date="2016" name="Front. Microbiol.">
        <title>Comprehensive Phylogenetic Analysis of Bovine Non-aureus Staphylococci Species Based on Whole-Genome Sequencing.</title>
        <authorList>
            <person name="Naushad S."/>
            <person name="Barkema H.W."/>
            <person name="Luby C."/>
            <person name="Condas L.A."/>
            <person name="Nobrega D.B."/>
            <person name="Carson D.A."/>
            <person name="De Buck J."/>
        </authorList>
    </citation>
    <scope>NUCLEOTIDE SEQUENCE [LARGE SCALE GENOMIC DNA]</scope>
    <source>
        <strain evidence="5 6">SNUC 761</strain>
    </source>
</reference>
<dbReference type="Pfam" id="PF00561">
    <property type="entry name" value="Abhydrolase_1"/>
    <property type="match status" value="1"/>
</dbReference>
<comment type="pathway">
    <text evidence="3">Quinol/quinone metabolism; menaquinone biosynthesis.</text>
</comment>
<dbReference type="HAMAP" id="MF_01660">
    <property type="entry name" value="MenH"/>
    <property type="match status" value="1"/>
</dbReference>
<keyword evidence="2 3" id="KW-0456">Lyase</keyword>
<dbReference type="UniPathway" id="UPA01057">
    <property type="reaction ID" value="UER00900"/>
</dbReference>
<organism evidence="5 6">
    <name type="scientific">Staphylococcus devriesei</name>
    <dbReference type="NCBI Taxonomy" id="586733"/>
    <lineage>
        <taxon>Bacteria</taxon>
        <taxon>Bacillati</taxon>
        <taxon>Bacillota</taxon>
        <taxon>Bacilli</taxon>
        <taxon>Bacillales</taxon>
        <taxon>Staphylococcaceae</taxon>
        <taxon>Staphylococcus</taxon>
    </lineage>
</organism>
<dbReference type="EC" id="4.2.99.20" evidence="3"/>
<dbReference type="AlphaFoldDB" id="A0A2T4KFQ0"/>